<organism evidence="1 2">
    <name type="scientific">Pontibacter rugosus</name>
    <dbReference type="NCBI Taxonomy" id="1745966"/>
    <lineage>
        <taxon>Bacteria</taxon>
        <taxon>Pseudomonadati</taxon>
        <taxon>Bacteroidota</taxon>
        <taxon>Cytophagia</taxon>
        <taxon>Cytophagales</taxon>
        <taxon>Hymenobacteraceae</taxon>
        <taxon>Pontibacter</taxon>
    </lineage>
</organism>
<proteinExistence type="predicted"/>
<dbReference type="Pfam" id="PF21033">
    <property type="entry name" value="RMD1-3"/>
    <property type="match status" value="1"/>
</dbReference>
<gene>
    <name evidence="1" type="ORF">ACFQ2O_13075</name>
</gene>
<evidence type="ECO:0000313" key="1">
    <source>
        <dbReference type="EMBL" id="MFD1187141.1"/>
    </source>
</evidence>
<dbReference type="SUPFAM" id="SSF48452">
    <property type="entry name" value="TPR-like"/>
    <property type="match status" value="1"/>
</dbReference>
<dbReference type="InterPro" id="IPR049039">
    <property type="entry name" value="RMD1-3_a_helical_rpt"/>
</dbReference>
<protein>
    <recommendedName>
        <fullName evidence="3">Tetratricopeptide repeat protein</fullName>
    </recommendedName>
</protein>
<dbReference type="RefSeq" id="WP_377528307.1">
    <property type="nucleotide sequence ID" value="NZ_JBHTLD010000118.1"/>
</dbReference>
<name>A0ABW3SSL3_9BACT</name>
<comment type="caution">
    <text evidence="1">The sequence shown here is derived from an EMBL/GenBank/DDBJ whole genome shotgun (WGS) entry which is preliminary data.</text>
</comment>
<sequence length="228" mass="25657">MQRAEQLLIDYKESEALLLYEQVISESPDNFEALCKASILHCRIGDRFSDETSKAKHLLKAKEYAGRAYEMQPEEAEANYAMALSIGTSAMAAGAKQRLQGIHQAKDFVDAALSRNPQHAGAWYLLGRWHFKMANLNLAEKAASSFFFGGVCGEATNEKAAQAIEQALIYDPNNIRYYFDLASIYDEMKNTSACVRTLQNAQAINSRTKEELELSRRCNIMLQEKLKI</sequence>
<dbReference type="EMBL" id="JBHTLD010000118">
    <property type="protein sequence ID" value="MFD1187141.1"/>
    <property type="molecule type" value="Genomic_DNA"/>
</dbReference>
<evidence type="ECO:0000313" key="2">
    <source>
        <dbReference type="Proteomes" id="UP001597094"/>
    </source>
</evidence>
<dbReference type="InterPro" id="IPR011990">
    <property type="entry name" value="TPR-like_helical_dom_sf"/>
</dbReference>
<keyword evidence="2" id="KW-1185">Reference proteome</keyword>
<accession>A0ABW3SSL3</accession>
<reference evidence="2" key="1">
    <citation type="journal article" date="2019" name="Int. J. Syst. Evol. Microbiol.">
        <title>The Global Catalogue of Microorganisms (GCM) 10K type strain sequencing project: providing services to taxonomists for standard genome sequencing and annotation.</title>
        <authorList>
            <consortium name="The Broad Institute Genomics Platform"/>
            <consortium name="The Broad Institute Genome Sequencing Center for Infectious Disease"/>
            <person name="Wu L."/>
            <person name="Ma J."/>
        </authorList>
    </citation>
    <scope>NUCLEOTIDE SEQUENCE [LARGE SCALE GENOMIC DNA]</scope>
    <source>
        <strain evidence="2">JCM 31319</strain>
    </source>
</reference>
<dbReference type="Gene3D" id="1.25.40.10">
    <property type="entry name" value="Tetratricopeptide repeat domain"/>
    <property type="match status" value="2"/>
</dbReference>
<dbReference type="Proteomes" id="UP001597094">
    <property type="component" value="Unassembled WGS sequence"/>
</dbReference>
<evidence type="ECO:0008006" key="3">
    <source>
        <dbReference type="Google" id="ProtNLM"/>
    </source>
</evidence>